<keyword evidence="1" id="KW-1133">Transmembrane helix</keyword>
<comment type="caution">
    <text evidence="2">The sequence shown here is derived from an EMBL/GenBank/DDBJ whole genome shotgun (WGS) entry which is preliminary data.</text>
</comment>
<dbReference type="Proteomes" id="UP000711178">
    <property type="component" value="Unassembled WGS sequence"/>
</dbReference>
<evidence type="ECO:0000313" key="3">
    <source>
        <dbReference type="Proteomes" id="UP000711178"/>
    </source>
</evidence>
<evidence type="ECO:0008006" key="4">
    <source>
        <dbReference type="Google" id="ProtNLM"/>
    </source>
</evidence>
<reference evidence="2 3" key="1">
    <citation type="submission" date="2021-05" db="EMBL/GenBank/DDBJ databases">
        <title>Draft Whole Genome Sequencing Of Biosensor Chromobacterium violaceum Strain CV026 Reveals A Regulatory RNA In Chromobacterium violaceum Phenotype Regulatory Network.</title>
        <authorList>
            <person name="Hong K.W."/>
            <person name="Chan K.G."/>
            <person name="Chang C.-Y."/>
        </authorList>
    </citation>
    <scope>NUCLEOTIDE SEQUENCE [LARGE SCALE GENOMIC DNA]</scope>
    <source>
        <strain evidence="2 3">ATCC 31532</strain>
    </source>
</reference>
<feature type="transmembrane region" description="Helical" evidence="1">
    <location>
        <begin position="63"/>
        <end position="83"/>
    </location>
</feature>
<keyword evidence="3" id="KW-1185">Reference proteome</keyword>
<dbReference type="GeneID" id="89686429"/>
<dbReference type="RefSeq" id="WP_146008475.1">
    <property type="nucleotide sequence ID" value="NZ_CP142381.1"/>
</dbReference>
<keyword evidence="1" id="KW-0812">Transmembrane</keyword>
<sequence>MNIDELRGLDHVKYQLLFDVRRSIRYHDRRRMFYERLHHITGFVTILMAGSVLFDLGENVNRTWWLVTLSIFAAILAATDMVIGYSRRASLHTTLRGKFADLEIDMLAGSIEDDAWQEHYRKRLIIEKDEPAVYKVLDLLCHNELLLADGHLHKDKESSDFVEINLWRRWTSQWCHWANWQPSR</sequence>
<organism evidence="2 3">
    <name type="scientific">Chromobacterium subtsugae</name>
    <dbReference type="NCBI Taxonomy" id="251747"/>
    <lineage>
        <taxon>Bacteria</taxon>
        <taxon>Pseudomonadati</taxon>
        <taxon>Pseudomonadota</taxon>
        <taxon>Betaproteobacteria</taxon>
        <taxon>Neisseriales</taxon>
        <taxon>Chromobacteriaceae</taxon>
        <taxon>Chromobacterium</taxon>
    </lineage>
</organism>
<evidence type="ECO:0000313" key="2">
    <source>
        <dbReference type="EMBL" id="MBW8288617.1"/>
    </source>
</evidence>
<dbReference type="EMBL" id="JAHDTB010000011">
    <property type="protein sequence ID" value="MBW8288617.1"/>
    <property type="molecule type" value="Genomic_DNA"/>
</dbReference>
<gene>
    <name evidence="2" type="ORF">KIF53_13360</name>
</gene>
<name>A0ABS7FEY1_9NEIS</name>
<protein>
    <recommendedName>
        <fullName evidence="4">SMODS and SLOG-associating 2TM effector domain-containing protein</fullName>
    </recommendedName>
</protein>
<keyword evidence="1" id="KW-0472">Membrane</keyword>
<proteinExistence type="predicted"/>
<evidence type="ECO:0000256" key="1">
    <source>
        <dbReference type="SAM" id="Phobius"/>
    </source>
</evidence>
<accession>A0ABS7FEY1</accession>
<feature type="transmembrane region" description="Helical" evidence="1">
    <location>
        <begin position="37"/>
        <end position="57"/>
    </location>
</feature>